<name>A0A285IML4_9FIRM</name>
<sequence>MCKIQSIFKEYYPQYAEKYAIADHARKAAWNIINCRTEVMGGHVEKCPEGHYYRIWYNSCKHRSCPQCSTMEKEEWIQRQSARILDTHHYHVIFTIPHQLNDLWLLNPKEMTNLLFKCAKEALFGMMENEDFLGVKPGMIATLQTWGETLIFHPHVHCLVTGGGLTEDGEWKESKKGYLVPVRTLMKIFRGKFLDRLHNLVYKGEVEIPEEFSYSKVHRKLRKLRKKKWNVYTCKKYAYGEGVIKYLGNYIKGGAISDKRIISYNEKEVKFYYDDNKDGSKKKVMTLKTEEFIRRFLLHVPMPHLKVVRYYGMYASCKREELDKCRETFGQDKVEDIDKVSWQDYCEEYGDLAVCPVCGERLVKGKEFKAGELKLLLLLMGKELNSDLTLRDKQKSA</sequence>
<dbReference type="InterPro" id="IPR054832">
    <property type="entry name" value="transpos_IS91"/>
</dbReference>
<dbReference type="GO" id="GO:0004803">
    <property type="term" value="F:transposase activity"/>
    <property type="evidence" value="ECO:0007669"/>
    <property type="project" value="InterPro"/>
</dbReference>
<dbReference type="OrthoDB" id="9791273at2"/>
<keyword evidence="4" id="KW-1185">Reference proteome</keyword>
<dbReference type="InterPro" id="IPR007069">
    <property type="entry name" value="Transposase_32"/>
</dbReference>
<dbReference type="NCBIfam" id="NF033538">
    <property type="entry name" value="transpos_IS91"/>
    <property type="match status" value="1"/>
</dbReference>
<dbReference type="AlphaFoldDB" id="A0A285IML4"/>
<dbReference type="Proteomes" id="UP000219573">
    <property type="component" value="Unassembled WGS sequence"/>
</dbReference>
<evidence type="ECO:0000259" key="2">
    <source>
        <dbReference type="Pfam" id="PF14319"/>
    </source>
</evidence>
<feature type="domain" description="Transposase IS801/IS1294" evidence="1">
    <location>
        <begin position="138"/>
        <end position="319"/>
    </location>
</feature>
<evidence type="ECO:0000313" key="4">
    <source>
        <dbReference type="Proteomes" id="UP000219573"/>
    </source>
</evidence>
<dbReference type="GO" id="GO:0003677">
    <property type="term" value="F:DNA binding"/>
    <property type="evidence" value="ECO:0007669"/>
    <property type="project" value="InterPro"/>
</dbReference>
<dbReference type="EMBL" id="OBDZ01000078">
    <property type="protein sequence ID" value="SNY48346.1"/>
    <property type="molecule type" value="Genomic_DNA"/>
</dbReference>
<gene>
    <name evidence="3" type="ORF">SAMN06265827_1781</name>
</gene>
<dbReference type="Pfam" id="PF14319">
    <property type="entry name" value="Zn_Tnp_IS91"/>
    <property type="match status" value="1"/>
</dbReference>
<evidence type="ECO:0000259" key="1">
    <source>
        <dbReference type="Pfam" id="PF04986"/>
    </source>
</evidence>
<organism evidence="3 4">
    <name type="scientific">Orenia metallireducens</name>
    <dbReference type="NCBI Taxonomy" id="1413210"/>
    <lineage>
        <taxon>Bacteria</taxon>
        <taxon>Bacillati</taxon>
        <taxon>Bacillota</taxon>
        <taxon>Clostridia</taxon>
        <taxon>Halanaerobiales</taxon>
        <taxon>Halobacteroidaceae</taxon>
        <taxon>Orenia</taxon>
    </lineage>
</organism>
<evidence type="ECO:0000313" key="3">
    <source>
        <dbReference type="EMBL" id="SNY48346.1"/>
    </source>
</evidence>
<feature type="domain" description="Transposase zinc-binding" evidence="2">
    <location>
        <begin position="7"/>
        <end position="96"/>
    </location>
</feature>
<dbReference type="RefSeq" id="WP_097019722.1">
    <property type="nucleotide sequence ID" value="NZ_OBDZ01000078.1"/>
</dbReference>
<dbReference type="PANTHER" id="PTHR37023:SF1">
    <property type="entry name" value="ISSOD25 TRANSPOSASE TNPA_ISSOD25"/>
    <property type="match status" value="1"/>
</dbReference>
<dbReference type="InterPro" id="IPR026889">
    <property type="entry name" value="Zn_Tnp"/>
</dbReference>
<proteinExistence type="predicted"/>
<reference evidence="4" key="1">
    <citation type="submission" date="2017-09" db="EMBL/GenBank/DDBJ databases">
        <authorList>
            <person name="Varghese N."/>
            <person name="Submissions S."/>
        </authorList>
    </citation>
    <scope>NUCLEOTIDE SEQUENCE [LARGE SCALE GENOMIC DNA]</scope>
    <source>
        <strain evidence="4">MSL47</strain>
    </source>
</reference>
<dbReference type="GO" id="GO:0006313">
    <property type="term" value="P:DNA transposition"/>
    <property type="evidence" value="ECO:0007669"/>
    <property type="project" value="InterPro"/>
</dbReference>
<dbReference type="Pfam" id="PF04986">
    <property type="entry name" value="Y2_Tnp"/>
    <property type="match status" value="1"/>
</dbReference>
<accession>A0A285IML4</accession>
<protein>
    <submittedName>
        <fullName evidence="3">Transposase zinc-binding domain-containing protein</fullName>
    </submittedName>
</protein>
<dbReference type="PANTHER" id="PTHR37023">
    <property type="entry name" value="TRANSPOSASE"/>
    <property type="match status" value="1"/>
</dbReference>